<evidence type="ECO:0000313" key="3">
    <source>
        <dbReference type="Proteomes" id="UP000306509"/>
    </source>
</evidence>
<sequence>MKCTFCGAPLTLKDEKCPYCGSQNPDILKHRSDMKHYQSEFKKTQNDVYTTTHRFTSISVRTSIIAILVILNVAAFILVGSAWPIYKSVTKSALHKNEAIHKETMDNLIENKKYIDLNAYYNSNNLYLGDEFDSYTAITRASESYNSIFDSINSLINPELHSSWSPRYLVSSLSSYYETISGEYFLYEGKYQAEHLAALDDIDQKIQLLLSSFCNMTKEDLSTLPNLSANGIRDILERRLDIHEEETN</sequence>
<dbReference type="EMBL" id="QGQD01000021">
    <property type="protein sequence ID" value="TLD02195.1"/>
    <property type="molecule type" value="Genomic_DNA"/>
</dbReference>
<dbReference type="RefSeq" id="WP_070041223.1">
    <property type="nucleotide sequence ID" value="NZ_CABMJZ010000057.1"/>
</dbReference>
<comment type="caution">
    <text evidence="2">The sequence shown here is derived from an EMBL/GenBank/DDBJ whole genome shotgun (WGS) entry which is preliminary data.</text>
</comment>
<accession>A0A4U8QAX6</accession>
<dbReference type="AlphaFoldDB" id="A0A4U8QAX6"/>
<keyword evidence="1" id="KW-1133">Transmembrane helix</keyword>
<evidence type="ECO:0000313" key="2">
    <source>
        <dbReference type="EMBL" id="TLD02195.1"/>
    </source>
</evidence>
<dbReference type="OrthoDB" id="2036883at2"/>
<name>A0A4U8QAX6_9FIRM</name>
<keyword evidence="3" id="KW-1185">Reference proteome</keyword>
<organism evidence="2 3">
    <name type="scientific">Robinsoniella peoriensis</name>
    <dbReference type="NCBI Taxonomy" id="180332"/>
    <lineage>
        <taxon>Bacteria</taxon>
        <taxon>Bacillati</taxon>
        <taxon>Bacillota</taxon>
        <taxon>Clostridia</taxon>
        <taxon>Lachnospirales</taxon>
        <taxon>Lachnospiraceae</taxon>
        <taxon>Robinsoniella</taxon>
    </lineage>
</organism>
<dbReference type="STRING" id="180332.GCA_000797495_02132"/>
<keyword evidence="1" id="KW-0812">Transmembrane</keyword>
<reference evidence="2 3" key="1">
    <citation type="journal article" date="2019" name="Anaerobe">
        <title>Detection of Robinsoniella peoriensis in multiple bone samples of a trauma patient.</title>
        <authorList>
            <person name="Schrottner P."/>
            <person name="Hartwich K."/>
            <person name="Bunk B."/>
            <person name="Schober I."/>
            <person name="Helbig S."/>
            <person name="Rudolph W.W."/>
            <person name="Gunzer F."/>
        </authorList>
    </citation>
    <scope>NUCLEOTIDE SEQUENCE [LARGE SCALE GENOMIC DNA]</scope>
    <source>
        <strain evidence="2 3">DSM 106044</strain>
    </source>
</reference>
<dbReference type="Proteomes" id="UP000306509">
    <property type="component" value="Unassembled WGS sequence"/>
</dbReference>
<evidence type="ECO:0008006" key="4">
    <source>
        <dbReference type="Google" id="ProtNLM"/>
    </source>
</evidence>
<proteinExistence type="predicted"/>
<feature type="transmembrane region" description="Helical" evidence="1">
    <location>
        <begin position="64"/>
        <end position="86"/>
    </location>
</feature>
<keyword evidence="1" id="KW-0472">Membrane</keyword>
<gene>
    <name evidence="2" type="ORF">DSM106044_00865</name>
</gene>
<protein>
    <recommendedName>
        <fullName evidence="4">Zinc ribbon domain-containing protein</fullName>
    </recommendedName>
</protein>
<evidence type="ECO:0000256" key="1">
    <source>
        <dbReference type="SAM" id="Phobius"/>
    </source>
</evidence>